<feature type="compositionally biased region" description="Polar residues" evidence="6">
    <location>
        <begin position="866"/>
        <end position="879"/>
    </location>
</feature>
<name>A0A6G0YJT4_APHCR</name>
<feature type="region of interest" description="Disordered" evidence="6">
    <location>
        <begin position="856"/>
        <end position="921"/>
    </location>
</feature>
<dbReference type="SMART" id="SM00667">
    <property type="entry name" value="LisH"/>
    <property type="match status" value="1"/>
</dbReference>
<dbReference type="PANTHER" id="PTHR13129:SF4">
    <property type="entry name" value="DDB1- AND CUL4-ASSOCIATED FACTOR 1"/>
    <property type="match status" value="1"/>
</dbReference>
<accession>A0A6G0YJT4</accession>
<dbReference type="OrthoDB" id="27563at2759"/>
<dbReference type="EMBL" id="VUJU01003627">
    <property type="protein sequence ID" value="KAF0757271.1"/>
    <property type="molecule type" value="Genomic_DNA"/>
</dbReference>
<comment type="subcellular location">
    <subcellularLocation>
        <location evidence="1">Nucleus</location>
    </subcellularLocation>
</comment>
<dbReference type="InterPro" id="IPR033270">
    <property type="entry name" value="VPRBP/DCAF1"/>
</dbReference>
<sequence length="1446" mass="162564">MERVVEQSVSELTNLLRKWEEEMPTPNFNPIPTLIKLCELFEAESKNYLKKDPDPFDDRHPSRIDPTCVLGQMYKILFRKDALMNKLVMDYLKEHHWPRRTKDNHDLNVAACRLIMNLIPGLETTVVFESPANDQLIQRLFTWAESTSEPLQTYSTGLLASCMELTDIAANFKEDNNRLVPIILDRLQSYYTQFCEENEINPTTQPCQDLSINQINDDTDAPSPKRKKENGVCGDSNSSSTESSASNWIQIYPPTLTTKLVYCLKYLVPTGEYQEFLSHAYEKNALNLVMKIINSSEKQNGYLTFEALKYLAALLCHKKFATEFIGSQGLQKLLLIPKPSIPSTGVSICFYYLSYCEEAMERICLLPEHVLVDLVKYALWMLECSHDSSRCHATMFFSYSFHFRVIQEIFDNHDGLRKLLNVVSTLPILSSDDPAFSSLTEDAECSARQIIRHVCAGLKHYFEAHLHIKAQQIRRAKMRDSGLLISSTMIHDFFTVPGYKSTKKSRAEVQEEIELLSNAVSLKSHWTPVDQLLKLGGLSLLLQIISLAHEWNFSGRHECEMIKNALEVLNICAVLPKVQLALCEIPSPKISVDNQNDTSVMQEDEPQAENDNVGLNIIIKAAEGDLLDADIQKAALSVIITCVCAPIHREGGSIAYYSSYGSAKKRIPKTCDDAVIEKIWDCIRNNNGIMVLLTLMTIKTPITDVDAIRGLASRALAGLARSESVRQIISKLPLFNSGQLQNLMKNPVLQEKRQEHVTFQKYALELMELVSGKKKNNGAEIEASLANINRANIVAQTKIHFNEQQLLLLMHQHLVAKGLSTTAESLVQEANLNIAEKKTTPFTYISHCRNRSIGGGISPISSRHSVQNQKSESANSSNGPLGAGFSARGINSTPIRLNVNRRSEIRPKPEPEQELDSPMSKSVHKKIEQDLTLITDNNTNSKVSLESIVTEYLTNQHASCKHPMVTCPQFNLFVPHKCPDPKPRSSMCTNFAMRFSKNIHSRKLNQRLIHSRFCPTRMFHMDDEEAYFTCCEFLNQNRVAIGTYNGEIKVFNLFTSQEELSFSAHDSYIIDLQCSNDERLLISSASWRAPLTSIWSITEDAINLKYNLDHEEFCTFSNYDQTKLLGTKAEIATIYDLETSKKLLTLVPKHSNQYSRNRAAFDATNELVLSDGVLWDALAGKEIHKFDKLNQCVSGIFHPNGLEIISNTEVWDMRTFQLLRTVSSLDQCNVTFSKSGEGMYLYVIDQEMENDSTYQTSFKTLDPNDYSNIATVDVKKFIYHMACNSTDTQIAIVENQGMFENIDESIVRIYDVGRSRNEDETVEEEDDEEVDSEGSGSEDENMSLFPSLLEDMIAGGMSAGGMNDNFSSGSSSNSSSSYEGDNIDDSLSFTPVSDSSNDASYDAGENSDPENIGGRRLSNNSVFGGFSCGNAQEQKNFGRRPGALPQ</sequence>
<dbReference type="PANTHER" id="PTHR13129">
    <property type="entry name" value="VPRBP PROTEIN-RELATED"/>
    <property type="match status" value="1"/>
</dbReference>
<evidence type="ECO:0000313" key="8">
    <source>
        <dbReference type="Proteomes" id="UP000478052"/>
    </source>
</evidence>
<evidence type="ECO:0000256" key="6">
    <source>
        <dbReference type="SAM" id="MobiDB-lite"/>
    </source>
</evidence>
<evidence type="ECO:0000256" key="1">
    <source>
        <dbReference type="ARBA" id="ARBA00004123"/>
    </source>
</evidence>
<organism evidence="7 8">
    <name type="scientific">Aphis craccivora</name>
    <name type="common">Cowpea aphid</name>
    <dbReference type="NCBI Taxonomy" id="307492"/>
    <lineage>
        <taxon>Eukaryota</taxon>
        <taxon>Metazoa</taxon>
        <taxon>Ecdysozoa</taxon>
        <taxon>Arthropoda</taxon>
        <taxon>Hexapoda</taxon>
        <taxon>Insecta</taxon>
        <taxon>Pterygota</taxon>
        <taxon>Neoptera</taxon>
        <taxon>Paraneoptera</taxon>
        <taxon>Hemiptera</taxon>
        <taxon>Sternorrhyncha</taxon>
        <taxon>Aphidomorpha</taxon>
        <taxon>Aphidoidea</taxon>
        <taxon>Aphididae</taxon>
        <taxon>Aphidini</taxon>
        <taxon>Aphis</taxon>
        <taxon>Aphis</taxon>
    </lineage>
</organism>
<comment type="caution">
    <text evidence="7">The sequence shown here is derived from an EMBL/GenBank/DDBJ whole genome shotgun (WGS) entry which is preliminary data.</text>
</comment>
<feature type="region of interest" description="Disordered" evidence="6">
    <location>
        <begin position="1315"/>
        <end position="1342"/>
    </location>
</feature>
<evidence type="ECO:0000256" key="5">
    <source>
        <dbReference type="ARBA" id="ARBA00023242"/>
    </source>
</evidence>
<keyword evidence="4" id="KW-0833">Ubl conjugation pathway</keyword>
<dbReference type="UniPathway" id="UPA00143"/>
<evidence type="ECO:0000256" key="2">
    <source>
        <dbReference type="ARBA" id="ARBA00004906"/>
    </source>
</evidence>
<evidence type="ECO:0000256" key="3">
    <source>
        <dbReference type="ARBA" id="ARBA00008845"/>
    </source>
</evidence>
<dbReference type="GO" id="GO:0005634">
    <property type="term" value="C:nucleus"/>
    <property type="evidence" value="ECO:0007669"/>
    <property type="project" value="UniProtKB-SubCell"/>
</dbReference>
<dbReference type="GO" id="GO:0080008">
    <property type="term" value="C:Cul4-RING E3 ubiquitin ligase complex"/>
    <property type="evidence" value="ECO:0007669"/>
    <property type="project" value="TreeGrafter"/>
</dbReference>
<comment type="similarity">
    <text evidence="3">Belongs to the VPRBP/DCAF1 family.</text>
</comment>
<keyword evidence="8" id="KW-1185">Reference proteome</keyword>
<evidence type="ECO:0000313" key="7">
    <source>
        <dbReference type="EMBL" id="KAF0757271.1"/>
    </source>
</evidence>
<reference evidence="7 8" key="1">
    <citation type="submission" date="2019-08" db="EMBL/GenBank/DDBJ databases">
        <title>Whole genome of Aphis craccivora.</title>
        <authorList>
            <person name="Voronova N.V."/>
            <person name="Shulinski R.S."/>
            <person name="Bandarenka Y.V."/>
            <person name="Zhorov D.G."/>
            <person name="Warner D."/>
        </authorList>
    </citation>
    <scope>NUCLEOTIDE SEQUENCE [LARGE SCALE GENOMIC DNA]</scope>
    <source>
        <strain evidence="7">180601</strain>
        <tissue evidence="7">Whole Body</tissue>
    </source>
</reference>
<dbReference type="SUPFAM" id="SSF50978">
    <property type="entry name" value="WD40 repeat-like"/>
    <property type="match status" value="1"/>
</dbReference>
<dbReference type="PROSITE" id="PS50896">
    <property type="entry name" value="LISH"/>
    <property type="match status" value="1"/>
</dbReference>
<comment type="pathway">
    <text evidence="2">Protein modification; protein ubiquitination.</text>
</comment>
<gene>
    <name evidence="7" type="ORF">FWK35_00009910</name>
</gene>
<feature type="compositionally biased region" description="Polar residues" evidence="6">
    <location>
        <begin position="205"/>
        <end position="216"/>
    </location>
</feature>
<protein>
    <submittedName>
        <fullName evidence="7">DDB1-and CUL4-associated factor 1 isoform X1</fullName>
    </submittedName>
</protein>
<feature type="compositionally biased region" description="Acidic residues" evidence="6">
    <location>
        <begin position="1320"/>
        <end position="1341"/>
    </location>
</feature>
<feature type="compositionally biased region" description="Polar residues" evidence="6">
    <location>
        <begin position="1385"/>
        <end position="1399"/>
    </location>
</feature>
<dbReference type="InterPro" id="IPR015943">
    <property type="entry name" value="WD40/YVTN_repeat-like_dom_sf"/>
</dbReference>
<dbReference type="GO" id="GO:0016567">
    <property type="term" value="P:protein ubiquitination"/>
    <property type="evidence" value="ECO:0007669"/>
    <property type="project" value="UniProtKB-UniPathway"/>
</dbReference>
<feature type="compositionally biased region" description="Basic and acidic residues" evidence="6">
    <location>
        <begin position="901"/>
        <end position="911"/>
    </location>
</feature>
<feature type="compositionally biased region" description="Low complexity" evidence="6">
    <location>
        <begin position="1367"/>
        <end position="1377"/>
    </location>
</feature>
<evidence type="ECO:0000256" key="4">
    <source>
        <dbReference type="ARBA" id="ARBA00022786"/>
    </source>
</evidence>
<dbReference type="Proteomes" id="UP000478052">
    <property type="component" value="Unassembled WGS sequence"/>
</dbReference>
<feature type="region of interest" description="Disordered" evidence="6">
    <location>
        <begin position="1359"/>
        <end position="1446"/>
    </location>
</feature>
<proteinExistence type="inferred from homology"/>
<dbReference type="Gene3D" id="2.130.10.10">
    <property type="entry name" value="YVTN repeat-like/Quinoprotein amine dehydrogenase"/>
    <property type="match status" value="1"/>
</dbReference>
<dbReference type="InterPro" id="IPR036322">
    <property type="entry name" value="WD40_repeat_dom_sf"/>
</dbReference>
<feature type="region of interest" description="Disordered" evidence="6">
    <location>
        <begin position="205"/>
        <end position="243"/>
    </location>
</feature>
<dbReference type="InterPro" id="IPR006594">
    <property type="entry name" value="LisH"/>
</dbReference>
<keyword evidence="5" id="KW-0539">Nucleus</keyword>